<gene>
    <name evidence="6" type="ORF">ACFOZ4_24460</name>
</gene>
<evidence type="ECO:0000256" key="2">
    <source>
        <dbReference type="ARBA" id="ARBA00022692"/>
    </source>
</evidence>
<protein>
    <submittedName>
        <fullName evidence="6">CD225/dispanin family protein</fullName>
    </submittedName>
</protein>
<evidence type="ECO:0000313" key="7">
    <source>
        <dbReference type="Proteomes" id="UP001595816"/>
    </source>
</evidence>
<keyword evidence="4 5" id="KW-0472">Membrane</keyword>
<evidence type="ECO:0000256" key="1">
    <source>
        <dbReference type="ARBA" id="ARBA00004370"/>
    </source>
</evidence>
<dbReference type="PANTHER" id="PTHR14948:SF25">
    <property type="entry name" value="DUF4190 DOMAIN-CONTAINING PROTEIN"/>
    <property type="match status" value="1"/>
</dbReference>
<feature type="transmembrane region" description="Helical" evidence="5">
    <location>
        <begin position="20"/>
        <end position="46"/>
    </location>
</feature>
<keyword evidence="2 5" id="KW-0812">Transmembrane</keyword>
<sequence>MTDPYGRPSYRGDSSPGLWLGLSIAATLFCCTPLGIVGIVFSAMAMDANSRGDHGLAEERTERAKSWTLWAVGLGVLIIILYICLLANRAGSRDY</sequence>
<dbReference type="RefSeq" id="WP_253750351.1">
    <property type="nucleotide sequence ID" value="NZ_JAMZDZ010000001.1"/>
</dbReference>
<dbReference type="InterPro" id="IPR051423">
    <property type="entry name" value="CD225/Dispanin"/>
</dbReference>
<evidence type="ECO:0000256" key="4">
    <source>
        <dbReference type="ARBA" id="ARBA00023136"/>
    </source>
</evidence>
<proteinExistence type="predicted"/>
<feature type="transmembrane region" description="Helical" evidence="5">
    <location>
        <begin position="67"/>
        <end position="88"/>
    </location>
</feature>
<comment type="subcellular location">
    <subcellularLocation>
        <location evidence="1">Membrane</location>
    </subcellularLocation>
</comment>
<evidence type="ECO:0000256" key="5">
    <source>
        <dbReference type="SAM" id="Phobius"/>
    </source>
</evidence>
<dbReference type="Pfam" id="PF04505">
    <property type="entry name" value="CD225"/>
    <property type="match status" value="1"/>
</dbReference>
<accession>A0ABV8LS08</accession>
<dbReference type="EMBL" id="JBHSAY010000013">
    <property type="protein sequence ID" value="MFC4133777.1"/>
    <property type="molecule type" value="Genomic_DNA"/>
</dbReference>
<dbReference type="Proteomes" id="UP001595816">
    <property type="component" value="Unassembled WGS sequence"/>
</dbReference>
<reference evidence="7" key="1">
    <citation type="journal article" date="2019" name="Int. J. Syst. Evol. Microbiol.">
        <title>The Global Catalogue of Microorganisms (GCM) 10K type strain sequencing project: providing services to taxonomists for standard genome sequencing and annotation.</title>
        <authorList>
            <consortium name="The Broad Institute Genomics Platform"/>
            <consortium name="The Broad Institute Genome Sequencing Center for Infectious Disease"/>
            <person name="Wu L."/>
            <person name="Ma J."/>
        </authorList>
    </citation>
    <scope>NUCLEOTIDE SEQUENCE [LARGE SCALE GENOMIC DNA]</scope>
    <source>
        <strain evidence="7">CGMCC 4.7289</strain>
    </source>
</reference>
<evidence type="ECO:0000313" key="6">
    <source>
        <dbReference type="EMBL" id="MFC4133777.1"/>
    </source>
</evidence>
<dbReference type="InterPro" id="IPR007593">
    <property type="entry name" value="CD225/Dispanin_fam"/>
</dbReference>
<dbReference type="PANTHER" id="PTHR14948">
    <property type="entry name" value="NG5"/>
    <property type="match status" value="1"/>
</dbReference>
<evidence type="ECO:0000256" key="3">
    <source>
        <dbReference type="ARBA" id="ARBA00022989"/>
    </source>
</evidence>
<organism evidence="6 7">
    <name type="scientific">Hamadaea flava</name>
    <dbReference type="NCBI Taxonomy" id="1742688"/>
    <lineage>
        <taxon>Bacteria</taxon>
        <taxon>Bacillati</taxon>
        <taxon>Actinomycetota</taxon>
        <taxon>Actinomycetes</taxon>
        <taxon>Micromonosporales</taxon>
        <taxon>Micromonosporaceae</taxon>
        <taxon>Hamadaea</taxon>
    </lineage>
</organism>
<keyword evidence="7" id="KW-1185">Reference proteome</keyword>
<keyword evidence="3 5" id="KW-1133">Transmembrane helix</keyword>
<comment type="caution">
    <text evidence="6">The sequence shown here is derived from an EMBL/GenBank/DDBJ whole genome shotgun (WGS) entry which is preliminary data.</text>
</comment>
<name>A0ABV8LS08_9ACTN</name>